<dbReference type="PANTHER" id="PTHR47177">
    <property type="entry name" value="F18C1.6 PROTEIN"/>
    <property type="match status" value="1"/>
</dbReference>
<keyword evidence="1" id="KW-0479">Metal-binding</keyword>
<dbReference type="Pfam" id="PF13639">
    <property type="entry name" value="zf-RING_2"/>
    <property type="match status" value="1"/>
</dbReference>
<evidence type="ECO:0000259" key="8">
    <source>
        <dbReference type="PROSITE" id="PS50089"/>
    </source>
</evidence>
<feature type="compositionally biased region" description="Low complexity" evidence="6">
    <location>
        <begin position="499"/>
        <end position="510"/>
    </location>
</feature>
<evidence type="ECO:0000256" key="6">
    <source>
        <dbReference type="SAM" id="MobiDB-lite"/>
    </source>
</evidence>
<feature type="region of interest" description="Disordered" evidence="6">
    <location>
        <begin position="761"/>
        <end position="800"/>
    </location>
</feature>
<feature type="compositionally biased region" description="Low complexity" evidence="6">
    <location>
        <begin position="761"/>
        <end position="789"/>
    </location>
</feature>
<dbReference type="AlphaFoldDB" id="A0A078ADU1"/>
<evidence type="ECO:0000256" key="3">
    <source>
        <dbReference type="ARBA" id="ARBA00022833"/>
    </source>
</evidence>
<feature type="region of interest" description="Disordered" evidence="6">
    <location>
        <begin position="140"/>
        <end position="198"/>
    </location>
</feature>
<evidence type="ECO:0000256" key="4">
    <source>
        <dbReference type="PROSITE-ProRule" id="PRU00175"/>
    </source>
</evidence>
<keyword evidence="2 4" id="KW-0863">Zinc-finger</keyword>
<accession>A0A078ADU1</accession>
<proteinExistence type="predicted"/>
<reference evidence="9 10" key="1">
    <citation type="submission" date="2014-06" db="EMBL/GenBank/DDBJ databases">
        <authorList>
            <person name="Swart Estienne"/>
        </authorList>
    </citation>
    <scope>NUCLEOTIDE SEQUENCE [LARGE SCALE GENOMIC DNA]</scope>
    <source>
        <strain evidence="9 10">130c</strain>
    </source>
</reference>
<feature type="compositionally biased region" description="Polar residues" evidence="6">
    <location>
        <begin position="1"/>
        <end position="21"/>
    </location>
</feature>
<feature type="compositionally biased region" description="Low complexity" evidence="6">
    <location>
        <begin position="520"/>
        <end position="530"/>
    </location>
</feature>
<keyword evidence="5" id="KW-0175">Coiled coil</keyword>
<dbReference type="SMART" id="SM00184">
    <property type="entry name" value="RING"/>
    <property type="match status" value="1"/>
</dbReference>
<dbReference type="InParanoid" id="A0A078ADU1"/>
<feature type="region of interest" description="Disordered" evidence="6">
    <location>
        <begin position="48"/>
        <end position="88"/>
    </location>
</feature>
<dbReference type="InterPro" id="IPR019787">
    <property type="entry name" value="Znf_PHD-finger"/>
</dbReference>
<feature type="region of interest" description="Disordered" evidence="6">
    <location>
        <begin position="815"/>
        <end position="890"/>
    </location>
</feature>
<dbReference type="GO" id="GO:0008270">
    <property type="term" value="F:zinc ion binding"/>
    <property type="evidence" value="ECO:0007669"/>
    <property type="project" value="UniProtKB-KW"/>
</dbReference>
<evidence type="ECO:0000259" key="7">
    <source>
        <dbReference type="PROSITE" id="PS50016"/>
    </source>
</evidence>
<feature type="domain" description="PHD-type" evidence="7">
    <location>
        <begin position="364"/>
        <end position="414"/>
    </location>
</feature>
<evidence type="ECO:0000256" key="1">
    <source>
        <dbReference type="ARBA" id="ARBA00022723"/>
    </source>
</evidence>
<feature type="compositionally biased region" description="Polar residues" evidence="6">
    <location>
        <begin position="531"/>
        <end position="542"/>
    </location>
</feature>
<gene>
    <name evidence="9" type="primary">Contig13810.g14729</name>
    <name evidence="9" type="ORF">STYLEM_8698</name>
</gene>
<feature type="region of interest" description="Disordered" evidence="6">
    <location>
        <begin position="1"/>
        <end position="30"/>
    </location>
</feature>
<feature type="domain" description="RING-type" evidence="8">
    <location>
        <begin position="283"/>
        <end position="325"/>
    </location>
</feature>
<dbReference type="SUPFAM" id="SSF57903">
    <property type="entry name" value="FYVE/PHD zinc finger"/>
    <property type="match status" value="1"/>
</dbReference>
<feature type="compositionally biased region" description="Low complexity" evidence="6">
    <location>
        <begin position="840"/>
        <end position="859"/>
    </location>
</feature>
<dbReference type="Proteomes" id="UP000039865">
    <property type="component" value="Unassembled WGS sequence"/>
</dbReference>
<evidence type="ECO:0000256" key="2">
    <source>
        <dbReference type="ARBA" id="ARBA00022771"/>
    </source>
</evidence>
<dbReference type="PANTHER" id="PTHR47177:SF3">
    <property type="entry name" value="F18C1.6 PROTEIN"/>
    <property type="match status" value="1"/>
</dbReference>
<dbReference type="InterPro" id="IPR013083">
    <property type="entry name" value="Znf_RING/FYVE/PHD"/>
</dbReference>
<feature type="compositionally biased region" description="Low complexity" evidence="6">
    <location>
        <begin position="145"/>
        <end position="157"/>
    </location>
</feature>
<feature type="compositionally biased region" description="Low complexity" evidence="6">
    <location>
        <begin position="75"/>
        <end position="88"/>
    </location>
</feature>
<feature type="compositionally biased region" description="Low complexity" evidence="6">
    <location>
        <begin position="872"/>
        <end position="881"/>
    </location>
</feature>
<feature type="region of interest" description="Disordered" evidence="6">
    <location>
        <begin position="515"/>
        <end position="542"/>
    </location>
</feature>
<dbReference type="InterPro" id="IPR001965">
    <property type="entry name" value="Znf_PHD"/>
</dbReference>
<dbReference type="PROSITE" id="PS50016">
    <property type="entry name" value="ZF_PHD_2"/>
    <property type="match status" value="1"/>
</dbReference>
<name>A0A078ADU1_STYLE</name>
<feature type="compositionally biased region" description="Basic and acidic residues" evidence="6">
    <location>
        <begin position="178"/>
        <end position="194"/>
    </location>
</feature>
<dbReference type="Pfam" id="PF00628">
    <property type="entry name" value="PHD"/>
    <property type="match status" value="1"/>
</dbReference>
<keyword evidence="10" id="KW-1185">Reference proteome</keyword>
<evidence type="ECO:0000313" key="9">
    <source>
        <dbReference type="EMBL" id="CDW79707.1"/>
    </source>
</evidence>
<dbReference type="SMART" id="SM00249">
    <property type="entry name" value="PHD"/>
    <property type="match status" value="1"/>
</dbReference>
<organism evidence="9 10">
    <name type="scientific">Stylonychia lemnae</name>
    <name type="common">Ciliate</name>
    <dbReference type="NCBI Taxonomy" id="5949"/>
    <lineage>
        <taxon>Eukaryota</taxon>
        <taxon>Sar</taxon>
        <taxon>Alveolata</taxon>
        <taxon>Ciliophora</taxon>
        <taxon>Intramacronucleata</taxon>
        <taxon>Spirotrichea</taxon>
        <taxon>Stichotrichia</taxon>
        <taxon>Sporadotrichida</taxon>
        <taxon>Oxytrichidae</taxon>
        <taxon>Stylonychinae</taxon>
        <taxon>Stylonychia</taxon>
    </lineage>
</organism>
<feature type="region of interest" description="Disordered" evidence="6">
    <location>
        <begin position="491"/>
        <end position="510"/>
    </location>
</feature>
<dbReference type="SUPFAM" id="SSF57850">
    <property type="entry name" value="RING/U-box"/>
    <property type="match status" value="1"/>
</dbReference>
<sequence>MSLQQNKSKNQALITTHSISRNPRPLQPVNHLADLNQGQCINQQQNSIERKQKNKGSARENSNKQSTNIEKIRPQRQQDQGTDQQKQQRISINNQQANKNMDYLSDSIGSQINNMVLSQEQSSSDISSWVSQSELQRCLGESDDNNLQSSQNNTTENLPRRSKKRRFDSLDNSNPKNENTDEKPRRQRRKLNEEETKEEIDGPIIIDLKKSAQEVAAINIEQESLSEDQQLLNNHHSLNNAIGDQQQPRDSLKKRRLQRMQDKIENNRQSIANLNPSKQDKICTICQCEMEDNDQASLESCIHLFCFVCIKEWATKAENTCPLCKSKFNKIIYRNSEGETQQMNIENKRQRIDDEELMIDTDSDDVCYVCQRGDNIESMIICDLCDYRVAHTQCLGFGDVVPEDDWICDYCTGERESSEDEDWDQSSSEDSHSMIIPDWRNGLSQLRQAMSRMHQLERFGQRSDLESYSQVSLMGLRIPGSSFQFTTSIRNQPRTQPASNNQSNLRNLRGNNRQNHEQRNQNANNNRSNQPAGISRQSRRGYQSTIQEITSNNRNNQRRVINNSVIEEDEDQEEQIINQYNNEMRRTRRQPVLDEDQNQTKTNGTINQGNQQQEEFIIPQPVYTTIPSDSPRGIEHHTVIKKGHVQNENQLMSFAKEFTDKISQTLGVEELSGRKAWNVEIQIKIKEDRLQPNMQVQRPRVHLESLEEEKQEQPRHRAGQRRRIDSTVSNHSQDVSNRLNINRQISLALILQRNGRNVNTAPTAVANNQARSQTTNTRRLNRRSTTQKSESSEEDYDSYLGLNKQQKSKFEIKDFVDSDSDSQDSSLDSRQKRNQNNFLRQQNSNNRGGRGGRVNNDRQMLGADSSLISNIGTTTTRTARGGARGRGRRN</sequence>
<dbReference type="OrthoDB" id="344208at2759"/>
<dbReference type="InterPro" id="IPR011011">
    <property type="entry name" value="Znf_FYVE_PHD"/>
</dbReference>
<dbReference type="PROSITE" id="PS50089">
    <property type="entry name" value="ZF_RING_2"/>
    <property type="match status" value="1"/>
</dbReference>
<dbReference type="EMBL" id="CCKQ01008271">
    <property type="protein sequence ID" value="CDW79707.1"/>
    <property type="molecule type" value="Genomic_DNA"/>
</dbReference>
<feature type="compositionally biased region" description="Polar residues" evidence="6">
    <location>
        <begin position="726"/>
        <end position="736"/>
    </location>
</feature>
<dbReference type="OMA" id="CTGERES"/>
<dbReference type="PROSITE" id="PS00518">
    <property type="entry name" value="ZF_RING_1"/>
    <property type="match status" value="1"/>
</dbReference>
<evidence type="ECO:0000313" key="10">
    <source>
        <dbReference type="Proteomes" id="UP000039865"/>
    </source>
</evidence>
<feature type="coiled-coil region" evidence="5">
    <location>
        <begin position="563"/>
        <end position="590"/>
    </location>
</feature>
<keyword evidence="3" id="KW-0862">Zinc</keyword>
<dbReference type="InterPro" id="IPR017907">
    <property type="entry name" value="Znf_RING_CS"/>
</dbReference>
<feature type="region of interest" description="Disordered" evidence="6">
    <location>
        <begin position="694"/>
        <end position="736"/>
    </location>
</feature>
<dbReference type="InterPro" id="IPR001841">
    <property type="entry name" value="Znf_RING"/>
</dbReference>
<dbReference type="Gene3D" id="3.30.40.10">
    <property type="entry name" value="Zinc/RING finger domain, C3HC4 (zinc finger)"/>
    <property type="match status" value="2"/>
</dbReference>
<protein>
    <submittedName>
        <fullName evidence="9">Ring u-box protein</fullName>
    </submittedName>
</protein>
<evidence type="ECO:0000256" key="5">
    <source>
        <dbReference type="SAM" id="Coils"/>
    </source>
</evidence>